<gene>
    <name evidence="2" type="ORF">J2776_004686</name>
</gene>
<comment type="caution">
    <text evidence="2">The sequence shown here is derived from an EMBL/GenBank/DDBJ whole genome shotgun (WGS) entry which is preliminary data.</text>
</comment>
<dbReference type="Proteomes" id="UP001185254">
    <property type="component" value="Unassembled WGS sequence"/>
</dbReference>
<reference evidence="2 3" key="1">
    <citation type="submission" date="2023-07" db="EMBL/GenBank/DDBJ databases">
        <title>Sorghum-associated microbial communities from plants grown in Nebraska, USA.</title>
        <authorList>
            <person name="Schachtman D."/>
        </authorList>
    </citation>
    <scope>NUCLEOTIDE SEQUENCE [LARGE SCALE GENOMIC DNA]</scope>
    <source>
        <strain evidence="2 3">DS1039</strain>
    </source>
</reference>
<feature type="region of interest" description="Disordered" evidence="1">
    <location>
        <begin position="1"/>
        <end position="34"/>
    </location>
</feature>
<proteinExistence type="predicted"/>
<dbReference type="RefSeq" id="WP_227471267.1">
    <property type="nucleotide sequence ID" value="NZ_JAVDQN010000004.1"/>
</dbReference>
<accession>A0ABU1L427</accession>
<keyword evidence="3" id="KW-1185">Reference proteome</keyword>
<sequence length="58" mass="6500">MNLTAGADSRMNDLEVSRRPGMRPAKHAGRAQRREYKAPALHDVMDVWFYGAPVGTIM</sequence>
<organism evidence="2 3">
    <name type="scientific">Paraburkholderia caledonica</name>
    <dbReference type="NCBI Taxonomy" id="134536"/>
    <lineage>
        <taxon>Bacteria</taxon>
        <taxon>Pseudomonadati</taxon>
        <taxon>Pseudomonadota</taxon>
        <taxon>Betaproteobacteria</taxon>
        <taxon>Burkholderiales</taxon>
        <taxon>Burkholderiaceae</taxon>
        <taxon>Paraburkholderia</taxon>
    </lineage>
</organism>
<feature type="compositionally biased region" description="Basic residues" evidence="1">
    <location>
        <begin position="20"/>
        <end position="31"/>
    </location>
</feature>
<evidence type="ECO:0000313" key="3">
    <source>
        <dbReference type="Proteomes" id="UP001185254"/>
    </source>
</evidence>
<protein>
    <submittedName>
        <fullName evidence="2">Uncharacterized protein</fullName>
    </submittedName>
</protein>
<name>A0ABU1L427_9BURK</name>
<dbReference type="EMBL" id="JAVDQN010000004">
    <property type="protein sequence ID" value="MDR6377966.1"/>
    <property type="molecule type" value="Genomic_DNA"/>
</dbReference>
<evidence type="ECO:0000256" key="1">
    <source>
        <dbReference type="SAM" id="MobiDB-lite"/>
    </source>
</evidence>
<evidence type="ECO:0000313" key="2">
    <source>
        <dbReference type="EMBL" id="MDR6377966.1"/>
    </source>
</evidence>